<dbReference type="Proteomes" id="UP000789525">
    <property type="component" value="Unassembled WGS sequence"/>
</dbReference>
<keyword evidence="2" id="KW-1185">Reference proteome</keyword>
<evidence type="ECO:0000313" key="1">
    <source>
        <dbReference type="EMBL" id="CAG8677239.1"/>
    </source>
</evidence>
<gene>
    <name evidence="1" type="ORF">ACOLOM_LOCUS9192</name>
</gene>
<name>A0ACA9P0D1_9GLOM</name>
<organism evidence="1 2">
    <name type="scientific">Acaulospora colombiana</name>
    <dbReference type="NCBI Taxonomy" id="27376"/>
    <lineage>
        <taxon>Eukaryota</taxon>
        <taxon>Fungi</taxon>
        <taxon>Fungi incertae sedis</taxon>
        <taxon>Mucoromycota</taxon>
        <taxon>Glomeromycotina</taxon>
        <taxon>Glomeromycetes</taxon>
        <taxon>Diversisporales</taxon>
        <taxon>Acaulosporaceae</taxon>
        <taxon>Acaulospora</taxon>
    </lineage>
</organism>
<protein>
    <submittedName>
        <fullName evidence="1">17246_t:CDS:1</fullName>
    </submittedName>
</protein>
<accession>A0ACA9P0D1</accession>
<comment type="caution">
    <text evidence="1">The sequence shown here is derived from an EMBL/GenBank/DDBJ whole genome shotgun (WGS) entry which is preliminary data.</text>
</comment>
<sequence>KGDYPQNKFIGLSSQAAGIIGATIGLAFATGILFAWYRYRRLKSPVYIYWYMAQLRLPVTNLKATEELDDSQAHLTIDAILVTVVVTTNLAWKRRQRAARLALRGIGPEFVMDRFCGLAGRALLSTTGKEIRIRGVSNNAVVQALVYPTLPIGNSVPSLLVQSRSTRNASLGLMHPASGLVDECEPIALYFHGGISPYDIYFAVAHAVDNNSTWSEERMTSTVEENFRIWVTPEFGMYAIARIAILCVMDFDILQTANFTDTIRFRISDIVGNEETLWIQVIADSPKPCDPTSTSVDANLSTNTLEDGTTTIKYIVELTLGSPSIESNAVTTQLMSAPASTRGSQQLPGTTLQAGATIESPAEETEIYNGSDRPPSGSPTANADTHCTHGMSTDGALDGSMTAELPDESDISPPLVSSAYHEPINNANSSVGSPSSNKHIRLSNQAIGVIGATTGVALVAGLAFVWYRRQRSVSFKERRTDGYLDI</sequence>
<evidence type="ECO:0000313" key="2">
    <source>
        <dbReference type="Proteomes" id="UP000789525"/>
    </source>
</evidence>
<dbReference type="EMBL" id="CAJVPT010025907">
    <property type="protein sequence ID" value="CAG8677239.1"/>
    <property type="molecule type" value="Genomic_DNA"/>
</dbReference>
<proteinExistence type="predicted"/>
<feature type="non-terminal residue" evidence="1">
    <location>
        <position position="1"/>
    </location>
</feature>
<reference evidence="1" key="1">
    <citation type="submission" date="2021-06" db="EMBL/GenBank/DDBJ databases">
        <authorList>
            <person name="Kallberg Y."/>
            <person name="Tangrot J."/>
            <person name="Rosling A."/>
        </authorList>
    </citation>
    <scope>NUCLEOTIDE SEQUENCE</scope>
    <source>
        <strain evidence="1">CL356</strain>
    </source>
</reference>